<dbReference type="EMBL" id="CP108164">
    <property type="protein sequence ID" value="WTQ81594.1"/>
    <property type="molecule type" value="Genomic_DNA"/>
</dbReference>
<accession>A0ABZ1KQL2</accession>
<organism evidence="1 2">
    <name type="scientific">Streptomyces achromogenes</name>
    <dbReference type="NCBI Taxonomy" id="67255"/>
    <lineage>
        <taxon>Bacteria</taxon>
        <taxon>Bacillati</taxon>
        <taxon>Actinomycetota</taxon>
        <taxon>Actinomycetes</taxon>
        <taxon>Kitasatosporales</taxon>
        <taxon>Streptomycetaceae</taxon>
        <taxon>Streptomyces</taxon>
    </lineage>
</organism>
<evidence type="ECO:0000313" key="2">
    <source>
        <dbReference type="Proteomes" id="UP001622557"/>
    </source>
</evidence>
<evidence type="ECO:0000313" key="1">
    <source>
        <dbReference type="EMBL" id="WTQ81594.1"/>
    </source>
</evidence>
<evidence type="ECO:0008006" key="3">
    <source>
        <dbReference type="Google" id="ProtNLM"/>
    </source>
</evidence>
<dbReference type="Proteomes" id="UP001622557">
    <property type="component" value="Chromosome"/>
</dbReference>
<name>A0ABZ1KQL2_STRAH</name>
<protein>
    <recommendedName>
        <fullName evidence="3">Chaplin domain-containing protein</fullName>
    </recommendedName>
</protein>
<dbReference type="GeneID" id="97281802"/>
<proteinExistence type="predicted"/>
<gene>
    <name evidence="1" type="ORF">OG350_15225</name>
</gene>
<dbReference type="RefSeq" id="WP_405447631.1">
    <property type="nucleotide sequence ID" value="NZ_CP108164.1"/>
</dbReference>
<reference evidence="1 2" key="1">
    <citation type="submission" date="2022-10" db="EMBL/GenBank/DDBJ databases">
        <title>The complete genomes of actinobacterial strains from the NBC collection.</title>
        <authorList>
            <person name="Joergensen T.S."/>
            <person name="Alvarez Arevalo M."/>
            <person name="Sterndorff E.B."/>
            <person name="Faurdal D."/>
            <person name="Vuksanovic O."/>
            <person name="Mourched A.-S."/>
            <person name="Charusanti P."/>
            <person name="Shaw S."/>
            <person name="Blin K."/>
            <person name="Weber T."/>
        </authorList>
    </citation>
    <scope>NUCLEOTIDE SEQUENCE [LARGE SCALE GENOMIC DNA]</scope>
    <source>
        <strain evidence="1 2">NBC_00156</strain>
    </source>
</reference>
<keyword evidence="2" id="KW-1185">Reference proteome</keyword>
<sequence>MKRTQVKGCMALLGAVVGVLGGGAVPAGATSVIGFGNAAFDNVCAHLGGPHAGGGTVRNSGGLAGLGVALPVGSPGNQCGTLGLPTSLHEMGGIDMIGTVTGGEV</sequence>